<evidence type="ECO:0000313" key="10">
    <source>
        <dbReference type="Proteomes" id="UP000004846"/>
    </source>
</evidence>
<comment type="subunit">
    <text evidence="8">The basic unit is a heterodimer which dimerizes to form tetramers. The heterotetramers trimerize; 6 large subunits form a core ring with 6 small subunits projecting outwards.</text>
</comment>
<accession>A0A125W1C5</accession>
<dbReference type="PANTHER" id="PTHR39330">
    <property type="entry name" value="ETHANOLAMINE AMMONIA-LYASE LIGHT CHAIN"/>
    <property type="match status" value="1"/>
</dbReference>
<comment type="similarity">
    <text evidence="8">Belongs to the EutC family.</text>
</comment>
<dbReference type="Proteomes" id="UP000004846">
    <property type="component" value="Unassembled WGS sequence"/>
</dbReference>
<evidence type="ECO:0000256" key="1">
    <source>
        <dbReference type="ARBA" id="ARBA00022628"/>
    </source>
</evidence>
<dbReference type="GO" id="GO:0031419">
    <property type="term" value="F:cobalamin binding"/>
    <property type="evidence" value="ECO:0007669"/>
    <property type="project" value="UniProtKB-UniRule"/>
</dbReference>
<dbReference type="GeneID" id="60893929"/>
<evidence type="ECO:0000256" key="5">
    <source>
        <dbReference type="ARBA" id="ARBA00052081"/>
    </source>
</evidence>
<dbReference type="Gene3D" id="1.10.30.40">
    <property type="entry name" value="Ethanolamine ammonia-lyase light chain (EutC), N-terminal domain"/>
    <property type="match status" value="1"/>
</dbReference>
<dbReference type="AlphaFoldDB" id="A0A125W1C5"/>
<feature type="binding site" evidence="8">
    <location>
        <position position="214"/>
    </location>
    <ligand>
        <name>adenosylcob(III)alamin</name>
        <dbReference type="ChEBI" id="CHEBI:18408"/>
    </ligand>
</feature>
<comment type="catalytic activity">
    <reaction evidence="5 8">
        <text>ethanolamine = acetaldehyde + NH4(+)</text>
        <dbReference type="Rhea" id="RHEA:15313"/>
        <dbReference type="ChEBI" id="CHEBI:15343"/>
        <dbReference type="ChEBI" id="CHEBI:28938"/>
        <dbReference type="ChEBI" id="CHEBI:57603"/>
        <dbReference type="EC" id="4.3.1.7"/>
    </reaction>
</comment>
<dbReference type="EMBL" id="AEBR01000110">
    <property type="protein sequence ID" value="EFM81103.1"/>
    <property type="molecule type" value="Genomic_DNA"/>
</dbReference>
<comment type="cofactor">
    <cofactor evidence="8">
        <name>adenosylcob(III)alamin</name>
        <dbReference type="ChEBI" id="CHEBI:18408"/>
    </cofactor>
    <text evidence="8">Binds between the large and small subunits.</text>
</comment>
<name>A0A125W1C5_ENTFL</name>
<reference evidence="10" key="1">
    <citation type="submission" date="2010-07" db="EMBL/GenBank/DDBJ databases">
        <authorList>
            <person name="Weinstock G."/>
            <person name="Sodergren E."/>
            <person name="Clifton S."/>
            <person name="Fulton L."/>
            <person name="Fulton B."/>
            <person name="Courtney L."/>
            <person name="Fronick C."/>
            <person name="Harrison M."/>
            <person name="Strong C."/>
            <person name="Farmer C."/>
            <person name="Delahaunty K."/>
            <person name="Markovic C."/>
            <person name="Hall O."/>
            <person name="Minx P."/>
            <person name="Tomlinson C."/>
            <person name="Mitreva M."/>
            <person name="Hou S."/>
            <person name="Chen J."/>
            <person name="Wollam A."/>
            <person name="Pepin K.H."/>
            <person name="Johnson M."/>
            <person name="Bhonagiri V."/>
            <person name="Zhang X."/>
            <person name="Suruliraj S."/>
            <person name="Warren W."/>
            <person name="Chinwalla A."/>
            <person name="Mardis E.R."/>
            <person name="Wilson R.K."/>
        </authorList>
    </citation>
    <scope>NUCLEOTIDE SEQUENCE [LARGE SCALE GENOMIC DNA]</scope>
    <source>
        <strain evidence="10">TX4248</strain>
    </source>
</reference>
<keyword evidence="1 8" id="KW-0846">Cobalamin</keyword>
<gene>
    <name evidence="8 9" type="primary">eutC</name>
    <name evidence="9" type="ORF">HMPREF9498_03042</name>
</gene>
<sequence length="303" mass="33251">MNEKELKEMIAGILTEMVADNQAVSTATVTAEEKPVTTHVTETTEIEEGLIPDITEVDLRKQLLLKNAVDPEALLKMKAFSPARLGVGRAGTRYMTSSTLRFRADHAAAQDAVFSDVSEDLVKEMNFISTKTICNSKDEYLTRPDYGRQFDEENSEIIRKNTTPKAKIQMVVGDGLSSAAIEANIKEVLPAIKQGLNMYNLDFDNVVFVKYCRVPAMDKIGEITDADVVCLLVGERPGLVTAESMSAYIAYKPTVGMPEARRTVISNIHKGGTPAVEAGAYIAEIIKKMLDKKKSGIDLKEAE</sequence>
<keyword evidence="4 8" id="KW-1283">Bacterial microcompartment</keyword>
<dbReference type="HOGENOM" id="CLU_068224_0_0_9"/>
<keyword evidence="3 8" id="KW-0170">Cobalt</keyword>
<feature type="binding site" evidence="8">
    <location>
        <position position="235"/>
    </location>
    <ligand>
        <name>adenosylcob(III)alamin</name>
        <dbReference type="ChEBI" id="CHEBI:18408"/>
    </ligand>
</feature>
<organism evidence="9 10">
    <name type="scientific">Enterococcus faecalis TX4248</name>
    <dbReference type="NCBI Taxonomy" id="749495"/>
    <lineage>
        <taxon>Bacteria</taxon>
        <taxon>Bacillati</taxon>
        <taxon>Bacillota</taxon>
        <taxon>Bacilli</taxon>
        <taxon>Lactobacillales</taxon>
        <taxon>Enterococcaceae</taxon>
        <taxon>Enterococcus</taxon>
    </lineage>
</organism>
<comment type="caution">
    <text evidence="9">The sequence shown here is derived from an EMBL/GenBank/DDBJ whole genome shotgun (WGS) entry which is preliminary data.</text>
</comment>
<dbReference type="NCBIfam" id="NF003971">
    <property type="entry name" value="PRK05465.1"/>
    <property type="match status" value="1"/>
</dbReference>
<evidence type="ECO:0000256" key="2">
    <source>
        <dbReference type="ARBA" id="ARBA00023239"/>
    </source>
</evidence>
<dbReference type="SMR" id="A0A125W1C5"/>
<comment type="subcellular location">
    <subcellularLocation>
        <location evidence="8">Bacterial microcompartment</location>
    </subcellularLocation>
</comment>
<comment type="function">
    <text evidence="8">Catalyzes the deamination of various vicinal amino-alcohols to oxo compounds. Allows this organism to utilize ethanolamine as the sole source of nitrogen and carbon in the presence of external vitamin B12.</text>
</comment>
<comment type="pathway">
    <text evidence="8">Amine and polyamine degradation; ethanolamine degradation.</text>
</comment>
<evidence type="ECO:0000256" key="6">
    <source>
        <dbReference type="ARBA" id="ARBA00067005"/>
    </source>
</evidence>
<dbReference type="GO" id="GO:0008851">
    <property type="term" value="F:ethanolamine ammonia-lyase activity"/>
    <property type="evidence" value="ECO:0007669"/>
    <property type="project" value="UniProtKB-UniRule"/>
</dbReference>
<dbReference type="GO" id="GO:0046336">
    <property type="term" value="P:ethanolamine catabolic process"/>
    <property type="evidence" value="ECO:0007669"/>
    <property type="project" value="UniProtKB-UniRule"/>
</dbReference>
<protein>
    <recommendedName>
        <fullName evidence="7 8">Ethanolamine ammonia-lyase small subunit</fullName>
        <shortName evidence="8">EAL small subunit</shortName>
        <ecNumber evidence="6 8">4.3.1.7</ecNumber>
    </recommendedName>
</protein>
<evidence type="ECO:0000313" key="9">
    <source>
        <dbReference type="EMBL" id="EFM81103.1"/>
    </source>
</evidence>
<evidence type="ECO:0000256" key="7">
    <source>
        <dbReference type="ARBA" id="ARBA00069181"/>
    </source>
</evidence>
<dbReference type="FunFam" id="3.40.50.11240:FF:000001">
    <property type="entry name" value="Ethanolamine ammonia-lyase light chain"/>
    <property type="match status" value="1"/>
</dbReference>
<dbReference type="PIRSF" id="PIRSF018982">
    <property type="entry name" value="EutC"/>
    <property type="match status" value="1"/>
</dbReference>
<evidence type="ECO:0000256" key="3">
    <source>
        <dbReference type="ARBA" id="ARBA00023285"/>
    </source>
</evidence>
<dbReference type="GO" id="GO:0009350">
    <property type="term" value="C:ethanolamine ammonia-lyase complex"/>
    <property type="evidence" value="ECO:0007669"/>
    <property type="project" value="UniProtKB-UniRule"/>
</dbReference>
<dbReference type="Pfam" id="PF05985">
    <property type="entry name" value="EutC"/>
    <property type="match status" value="1"/>
</dbReference>
<dbReference type="InterPro" id="IPR042251">
    <property type="entry name" value="EutC_C"/>
</dbReference>
<dbReference type="HAMAP" id="MF_00601">
    <property type="entry name" value="EutC"/>
    <property type="match status" value="1"/>
</dbReference>
<dbReference type="InterPro" id="IPR042255">
    <property type="entry name" value="EutC_N"/>
</dbReference>
<dbReference type="PANTHER" id="PTHR39330:SF1">
    <property type="entry name" value="ETHANOLAMINE AMMONIA-LYASE SMALL SUBUNIT"/>
    <property type="match status" value="1"/>
</dbReference>
<evidence type="ECO:0000256" key="8">
    <source>
        <dbReference type="HAMAP-Rule" id="MF_00601"/>
    </source>
</evidence>
<dbReference type="Gene3D" id="3.40.50.11240">
    <property type="entry name" value="Ethanolamine ammonia-lyase light chain (EutC)"/>
    <property type="match status" value="1"/>
</dbReference>
<evidence type="ECO:0000256" key="4">
    <source>
        <dbReference type="ARBA" id="ARBA00024446"/>
    </source>
</evidence>
<dbReference type="GO" id="GO:0031471">
    <property type="term" value="C:ethanolamine degradation polyhedral organelle"/>
    <property type="evidence" value="ECO:0007669"/>
    <property type="project" value="UniProtKB-UniRule"/>
</dbReference>
<dbReference type="RefSeq" id="WP_002363986.1">
    <property type="nucleotide sequence ID" value="NZ_GL454489.1"/>
</dbReference>
<keyword evidence="2 8" id="KW-0456">Lyase</keyword>
<dbReference type="InterPro" id="IPR009246">
    <property type="entry name" value="EutC"/>
</dbReference>
<proteinExistence type="inferred from homology"/>
<dbReference type="EC" id="4.3.1.7" evidence="6 8"/>
<dbReference type="UniPathway" id="UPA00560"/>
<dbReference type="GO" id="GO:0006520">
    <property type="term" value="P:amino acid metabolic process"/>
    <property type="evidence" value="ECO:0007669"/>
    <property type="project" value="InterPro"/>
</dbReference>